<protein>
    <recommendedName>
        <fullName evidence="10">SAP domain-containing protein</fullName>
    </recommendedName>
</protein>
<dbReference type="GO" id="GO:0003713">
    <property type="term" value="F:transcription coactivator activity"/>
    <property type="evidence" value="ECO:0007669"/>
    <property type="project" value="TreeGrafter"/>
</dbReference>
<dbReference type="InterPro" id="IPR003034">
    <property type="entry name" value="SAP_dom"/>
</dbReference>
<feature type="region of interest" description="Disordered" evidence="8">
    <location>
        <begin position="498"/>
        <end position="526"/>
    </location>
</feature>
<feature type="region of interest" description="Disordered" evidence="8">
    <location>
        <begin position="369"/>
        <end position="439"/>
    </location>
</feature>
<evidence type="ECO:0000259" key="10">
    <source>
        <dbReference type="PROSITE" id="PS50800"/>
    </source>
</evidence>
<dbReference type="Pfam" id="PF02037">
    <property type="entry name" value="SAP"/>
    <property type="match status" value="1"/>
</dbReference>
<dbReference type="Gene3D" id="6.10.150.10">
    <property type="match status" value="1"/>
</dbReference>
<feature type="compositionally biased region" description="Pro residues" evidence="8">
    <location>
        <begin position="877"/>
        <end position="890"/>
    </location>
</feature>
<dbReference type="SUPFAM" id="SSF68906">
    <property type="entry name" value="SAP domain"/>
    <property type="match status" value="1"/>
</dbReference>
<dbReference type="InterPro" id="IPR043451">
    <property type="entry name" value="Myocardin-like"/>
</dbReference>
<organism evidence="11 12">
    <name type="scientific">Oncorhynchus mykiss</name>
    <name type="common">Rainbow trout</name>
    <name type="synonym">Salmo gairdneri</name>
    <dbReference type="NCBI Taxonomy" id="8022"/>
    <lineage>
        <taxon>Eukaryota</taxon>
        <taxon>Metazoa</taxon>
        <taxon>Chordata</taxon>
        <taxon>Craniata</taxon>
        <taxon>Vertebrata</taxon>
        <taxon>Euteleostomi</taxon>
        <taxon>Actinopterygii</taxon>
        <taxon>Neopterygii</taxon>
        <taxon>Teleostei</taxon>
        <taxon>Protacanthopterygii</taxon>
        <taxon>Salmoniformes</taxon>
        <taxon>Salmonidae</taxon>
        <taxon>Salmoninae</taxon>
        <taxon>Oncorhynchus</taxon>
    </lineage>
</organism>
<feature type="region of interest" description="Disordered" evidence="8">
    <location>
        <begin position="582"/>
        <end position="615"/>
    </location>
</feature>
<keyword evidence="2" id="KW-0677">Repeat</keyword>
<dbReference type="AlphaFoldDB" id="A0A8C7M1U3"/>
<reference evidence="11" key="1">
    <citation type="submission" date="2020-07" db="EMBL/GenBank/DDBJ databases">
        <title>A long reads based de novo assembly of the rainbow trout Arlee double haploid line genome.</title>
        <authorList>
            <person name="Gao G."/>
            <person name="Palti Y."/>
        </authorList>
    </citation>
    <scope>NUCLEOTIDE SEQUENCE [LARGE SCALE GENOMIC DNA]</scope>
</reference>
<accession>A0A8C7M1U3</accession>
<proteinExistence type="predicted"/>
<dbReference type="GO" id="GO:0051145">
    <property type="term" value="P:smooth muscle cell differentiation"/>
    <property type="evidence" value="ECO:0007669"/>
    <property type="project" value="TreeGrafter"/>
</dbReference>
<dbReference type="PANTHER" id="PTHR22793">
    <property type="entry name" value="MYOCARDIN-RELATED TRANSCRIPTION FACTOR-RELATED"/>
    <property type="match status" value="1"/>
</dbReference>
<feature type="compositionally biased region" description="Low complexity" evidence="8">
    <location>
        <begin position="811"/>
        <end position="820"/>
    </location>
</feature>
<keyword evidence="9" id="KW-1133">Transmembrane helix</keyword>
<evidence type="ECO:0000256" key="3">
    <source>
        <dbReference type="ARBA" id="ARBA00023015"/>
    </source>
</evidence>
<dbReference type="SMART" id="SM00707">
    <property type="entry name" value="RPEL"/>
    <property type="match status" value="1"/>
</dbReference>
<evidence type="ECO:0000256" key="8">
    <source>
        <dbReference type="SAM" id="MobiDB-lite"/>
    </source>
</evidence>
<sequence length="951" mass="103538">MVSILLSTLSCVCQMVCLYYCPLYPVCVRWCVSTTVHSILCVSDGVSLYFFPLHNSLLSTALVCVLYSVSIYFSQGINKSIDLPLSVPSLPLSVLCFPHRERQNQKSPFLLIPTQVGIKTGFHSFFLFLLSSLLPLLLFIMTLLASERSLLIRNKFRSVLQLRIQNRRQNEIDSGLKTACSSHKGEKDQSKALRLTDDGTTQKSPLCGLNIKTAQDRSVCGTGRQKKARLANNLGEKVQHRPGPLDLIHKHILPPENRPVSFPLSSDVFQDDISSCSSSLSPEQLGVLQSPALSSSLGFLDDQSLSDLSPGVLPLNHSPVHVQSILALLPATEGISQPMSMTVGDSNSMAMTGRPKGMYLTSHATPLLPKTARSLTPPSDSSSLTPSLTSSRPPRPRKPRDSQPKMRKLKYHQYIPPDQRGTAGTAGGGASQRSPTPAQLLDPAYSSLLQQQQVFLQLQILQKQQQQQQNQQQQDQQQLTVTPSGDTNQMVRFSGAMHQNPQPVSMVTNHTSVDTSPSNKSELHPPNLVDLTVSELRQQLRERGLPVSGTKPALLQRLRPFQLPHLCLTPVPLCQLGTSQEPLTPTSLLTPSHYPSSSPSSGTDSPTNSPNPQVYIQSTGILSGVPNGIVNGIPNGKSNGIGVSVVGEQCGFLAAALTPSSTPSPGLPPCSSLPLSTGAPWRSEQEQQELSLELGMRERMRSRPRERLSPPLSLSCGGSLHPFLQQDPGWPRGTPEREGQTEILFTQVFCCQPWDMIGQDFELPMQITASPIQAPPSVRSLEEELQEAINRVLMDPSQSIEDILEEPTTCVDSHSSSVSDLQSPVTILPGPSSPPQTDQSQPFRCHSKDDNFLSSPLCSSLLLELPPSPSTMVPRQAAPPPLPICTSPLPPTVTSRKRRVQATFDPADWLGSLASGLRPLSPPSAPFVETDFGLNSDLNVNRALDLMVEQW</sequence>
<reference evidence="11" key="3">
    <citation type="submission" date="2025-09" db="UniProtKB">
        <authorList>
            <consortium name="Ensembl"/>
        </authorList>
    </citation>
    <scope>IDENTIFICATION</scope>
</reference>
<feature type="compositionally biased region" description="Polar residues" evidence="8">
    <location>
        <begin position="498"/>
        <end position="520"/>
    </location>
</feature>
<dbReference type="GO" id="GO:0005634">
    <property type="term" value="C:nucleus"/>
    <property type="evidence" value="ECO:0007669"/>
    <property type="project" value="UniProtKB-SubCell"/>
</dbReference>
<feature type="transmembrane region" description="Helical" evidence="9">
    <location>
        <begin position="125"/>
        <end position="145"/>
    </location>
</feature>
<comment type="subcellular location">
    <subcellularLocation>
        <location evidence="1">Nucleus</location>
    </subcellularLocation>
</comment>
<keyword evidence="9" id="KW-0472">Membrane</keyword>
<keyword evidence="6" id="KW-0539">Nucleus</keyword>
<evidence type="ECO:0000256" key="6">
    <source>
        <dbReference type="ARBA" id="ARBA00023242"/>
    </source>
</evidence>
<dbReference type="Ensembl" id="ENSOMYT00000006062.2">
    <property type="protein sequence ID" value="ENSOMYP00000005429.2"/>
    <property type="gene ID" value="ENSOMYG00000063795.1"/>
</dbReference>
<feature type="compositionally biased region" description="Low complexity" evidence="8">
    <location>
        <begin position="373"/>
        <end position="392"/>
    </location>
</feature>
<dbReference type="PROSITE" id="PS51073">
    <property type="entry name" value="RPEL"/>
    <property type="match status" value="1"/>
</dbReference>
<feature type="region of interest" description="Disordered" evidence="8">
    <location>
        <begin position="871"/>
        <end position="890"/>
    </location>
</feature>
<keyword evidence="4" id="KW-0175">Coiled coil</keyword>
<dbReference type="InterPro" id="IPR036361">
    <property type="entry name" value="SAP_dom_sf"/>
</dbReference>
<feature type="domain" description="SAP" evidence="10">
    <location>
        <begin position="528"/>
        <end position="562"/>
    </location>
</feature>
<dbReference type="SMART" id="SM00513">
    <property type="entry name" value="SAP"/>
    <property type="match status" value="1"/>
</dbReference>
<dbReference type="Gene3D" id="1.10.720.30">
    <property type="entry name" value="SAP domain"/>
    <property type="match status" value="1"/>
</dbReference>
<keyword evidence="9" id="KW-0812">Transmembrane</keyword>
<evidence type="ECO:0000256" key="1">
    <source>
        <dbReference type="ARBA" id="ARBA00004123"/>
    </source>
</evidence>
<feature type="region of interest" description="Disordered" evidence="8">
    <location>
        <begin position="811"/>
        <end position="843"/>
    </location>
</feature>
<keyword evidence="5" id="KW-0804">Transcription</keyword>
<evidence type="ECO:0000313" key="12">
    <source>
        <dbReference type="Proteomes" id="UP000694395"/>
    </source>
</evidence>
<keyword evidence="12" id="KW-1185">Reference proteome</keyword>
<evidence type="ECO:0000256" key="2">
    <source>
        <dbReference type="ARBA" id="ARBA00022737"/>
    </source>
</evidence>
<evidence type="ECO:0000256" key="9">
    <source>
        <dbReference type="SAM" id="Phobius"/>
    </source>
</evidence>
<feature type="repeat" description="RPEL" evidence="7">
    <location>
        <begin position="232"/>
        <end position="257"/>
    </location>
</feature>
<dbReference type="PROSITE" id="PS50800">
    <property type="entry name" value="SAP"/>
    <property type="match status" value="1"/>
</dbReference>
<feature type="compositionally biased region" description="Low complexity" evidence="8">
    <location>
        <begin position="582"/>
        <end position="610"/>
    </location>
</feature>
<reference evidence="11" key="2">
    <citation type="submission" date="2025-08" db="UniProtKB">
        <authorList>
            <consortium name="Ensembl"/>
        </authorList>
    </citation>
    <scope>IDENTIFICATION</scope>
</reference>
<dbReference type="GeneTree" id="ENSGT00980000199502"/>
<dbReference type="PANTHER" id="PTHR22793:SF14">
    <property type="entry name" value="MYOCARDIN-LIKE"/>
    <property type="match status" value="1"/>
</dbReference>
<dbReference type="InterPro" id="IPR004018">
    <property type="entry name" value="RPEL_repeat"/>
</dbReference>
<dbReference type="Proteomes" id="UP000694395">
    <property type="component" value="Chromosome 3"/>
</dbReference>
<evidence type="ECO:0000256" key="4">
    <source>
        <dbReference type="ARBA" id="ARBA00023054"/>
    </source>
</evidence>
<evidence type="ECO:0000256" key="7">
    <source>
        <dbReference type="PROSITE-ProRule" id="PRU00401"/>
    </source>
</evidence>
<dbReference type="GO" id="GO:0045944">
    <property type="term" value="P:positive regulation of transcription by RNA polymerase II"/>
    <property type="evidence" value="ECO:0007669"/>
    <property type="project" value="TreeGrafter"/>
</dbReference>
<name>A0A8C7M1U3_ONCMY</name>
<evidence type="ECO:0000313" key="11">
    <source>
        <dbReference type="Ensembl" id="ENSOMYP00000005429.2"/>
    </source>
</evidence>
<evidence type="ECO:0000256" key="5">
    <source>
        <dbReference type="ARBA" id="ARBA00023163"/>
    </source>
</evidence>
<keyword evidence="3" id="KW-0805">Transcription regulation</keyword>
<feature type="transmembrane region" description="Helical" evidence="9">
    <location>
        <begin position="53"/>
        <end position="73"/>
    </location>
</feature>